<dbReference type="STRING" id="1484053.SAMN05444274_102104"/>
<dbReference type="Proteomes" id="UP000184164">
    <property type="component" value="Unassembled WGS sequence"/>
</dbReference>
<dbReference type="RefSeq" id="WP_139249610.1">
    <property type="nucleotide sequence ID" value="NZ_FQUM01000002.1"/>
</dbReference>
<dbReference type="SUPFAM" id="SSF55785">
    <property type="entry name" value="PYP-like sensor domain (PAS domain)"/>
    <property type="match status" value="1"/>
</dbReference>
<dbReference type="InterPro" id="IPR000014">
    <property type="entry name" value="PAS"/>
</dbReference>
<organism evidence="2 3">
    <name type="scientific">Mariniphaga anaerophila</name>
    <dbReference type="NCBI Taxonomy" id="1484053"/>
    <lineage>
        <taxon>Bacteria</taxon>
        <taxon>Pseudomonadati</taxon>
        <taxon>Bacteroidota</taxon>
        <taxon>Bacteroidia</taxon>
        <taxon>Marinilabiliales</taxon>
        <taxon>Prolixibacteraceae</taxon>
        <taxon>Mariniphaga</taxon>
    </lineage>
</organism>
<dbReference type="Gene3D" id="3.30.450.20">
    <property type="entry name" value="PAS domain"/>
    <property type="match status" value="1"/>
</dbReference>
<gene>
    <name evidence="2" type="ORF">SAMN05444274_102104</name>
</gene>
<name>A0A1M4VHM6_9BACT</name>
<dbReference type="EMBL" id="FQUM01000002">
    <property type="protein sequence ID" value="SHE68448.1"/>
    <property type="molecule type" value="Genomic_DNA"/>
</dbReference>
<accession>A0A1M4VHM6</accession>
<feature type="domain" description="PAS" evidence="1">
    <location>
        <begin position="16"/>
        <end position="47"/>
    </location>
</feature>
<dbReference type="Pfam" id="PF13188">
    <property type="entry name" value="PAS_8"/>
    <property type="match status" value="1"/>
</dbReference>
<reference evidence="2 3" key="1">
    <citation type="submission" date="2016-11" db="EMBL/GenBank/DDBJ databases">
        <authorList>
            <person name="Jaros S."/>
            <person name="Januszkiewicz K."/>
            <person name="Wedrychowicz H."/>
        </authorList>
    </citation>
    <scope>NUCLEOTIDE SEQUENCE [LARGE SCALE GENOMIC DNA]</scope>
    <source>
        <strain evidence="2 3">DSM 26910</strain>
    </source>
</reference>
<dbReference type="AlphaFoldDB" id="A0A1M4VHM6"/>
<dbReference type="OrthoDB" id="1120073at2"/>
<protein>
    <submittedName>
        <fullName evidence="2">PAS domain-containing protein</fullName>
    </submittedName>
</protein>
<proteinExistence type="predicted"/>
<dbReference type="InterPro" id="IPR035965">
    <property type="entry name" value="PAS-like_dom_sf"/>
</dbReference>
<evidence type="ECO:0000313" key="2">
    <source>
        <dbReference type="EMBL" id="SHE68448.1"/>
    </source>
</evidence>
<evidence type="ECO:0000259" key="1">
    <source>
        <dbReference type="Pfam" id="PF13188"/>
    </source>
</evidence>
<evidence type="ECO:0000313" key="3">
    <source>
        <dbReference type="Proteomes" id="UP000184164"/>
    </source>
</evidence>
<sequence length="138" mass="16408">MKLEFQRIEEANDLVNQLIEHHPQAIFLTDQNFKVKYFNDAFRKLSESDKGDVLEHEFCEIFGCTQRGKKIDAKDSFCARCRIRELLSGSNLSELELVRDFYINNRMETKHLHFDAHRVVMQGLKYRLVVVDDRTQKR</sequence>
<keyword evidence="3" id="KW-1185">Reference proteome</keyword>